<sequence>MLYGREATTPSILGPPLIKVDVSANPEAHFIDLTNGNCGKFDSLKLNSLVLDKVSSTRELSAACVHLLVFLA</sequence>
<comment type="caution">
    <text evidence="1">The sequence shown here is derived from an EMBL/GenBank/DDBJ whole genome shotgun (WGS) entry which is preliminary data.</text>
</comment>
<reference evidence="1" key="1">
    <citation type="submission" date="2022-04" db="EMBL/GenBank/DDBJ databases">
        <title>Genome of the entomopathogenic fungus Entomophthora muscae.</title>
        <authorList>
            <person name="Elya C."/>
            <person name="Lovett B.R."/>
            <person name="Lee E."/>
            <person name="Macias A.M."/>
            <person name="Hajek A.E."/>
            <person name="De Bivort B.L."/>
            <person name="Kasson M.T."/>
            <person name="De Fine Licht H.H."/>
            <person name="Stajich J.E."/>
        </authorList>
    </citation>
    <scope>NUCLEOTIDE SEQUENCE</scope>
    <source>
        <strain evidence="1">Berkeley</strain>
    </source>
</reference>
<organism evidence="1 2">
    <name type="scientific">Entomophthora muscae</name>
    <dbReference type="NCBI Taxonomy" id="34485"/>
    <lineage>
        <taxon>Eukaryota</taxon>
        <taxon>Fungi</taxon>
        <taxon>Fungi incertae sedis</taxon>
        <taxon>Zoopagomycota</taxon>
        <taxon>Entomophthoromycotina</taxon>
        <taxon>Entomophthoromycetes</taxon>
        <taxon>Entomophthorales</taxon>
        <taxon>Entomophthoraceae</taxon>
        <taxon>Entomophthora</taxon>
    </lineage>
</organism>
<accession>A0ACC2TIN9</accession>
<protein>
    <submittedName>
        <fullName evidence="1">Uncharacterized protein</fullName>
    </submittedName>
</protein>
<dbReference type="EMBL" id="QTSX02002857">
    <property type="protein sequence ID" value="KAJ9074467.1"/>
    <property type="molecule type" value="Genomic_DNA"/>
</dbReference>
<proteinExistence type="predicted"/>
<name>A0ACC2TIN9_9FUNG</name>
<dbReference type="Proteomes" id="UP001165960">
    <property type="component" value="Unassembled WGS sequence"/>
</dbReference>
<evidence type="ECO:0000313" key="2">
    <source>
        <dbReference type="Proteomes" id="UP001165960"/>
    </source>
</evidence>
<keyword evidence="2" id="KW-1185">Reference proteome</keyword>
<gene>
    <name evidence="1" type="ORF">DSO57_1006117</name>
</gene>
<evidence type="ECO:0000313" key="1">
    <source>
        <dbReference type="EMBL" id="KAJ9074467.1"/>
    </source>
</evidence>